<dbReference type="GO" id="GO:0008982">
    <property type="term" value="F:protein-N(PI)-phosphohistidine-sugar phosphotransferase activity"/>
    <property type="evidence" value="ECO:0007669"/>
    <property type="project" value="InterPro"/>
</dbReference>
<dbReference type="SUPFAM" id="SSF52794">
    <property type="entry name" value="PTS system IIB component-like"/>
    <property type="match status" value="1"/>
</dbReference>
<keyword evidence="4" id="KW-1185">Reference proteome</keyword>
<dbReference type="Gene3D" id="3.40.50.2300">
    <property type="match status" value="1"/>
</dbReference>
<dbReference type="AlphaFoldDB" id="A0A285FYI6"/>
<dbReference type="EMBL" id="OBDZ01000003">
    <property type="protein sequence ID" value="SNY16153.1"/>
    <property type="molecule type" value="Genomic_DNA"/>
</dbReference>
<gene>
    <name evidence="3" type="ORF">SAMN06265827_103173</name>
</gene>
<reference evidence="4" key="1">
    <citation type="submission" date="2017-09" db="EMBL/GenBank/DDBJ databases">
        <authorList>
            <person name="Varghese N."/>
            <person name="Submissions S."/>
        </authorList>
    </citation>
    <scope>NUCLEOTIDE SEQUENCE [LARGE SCALE GENOMIC DNA]</scope>
    <source>
        <strain evidence="4">MSL47</strain>
    </source>
</reference>
<dbReference type="PROSITE" id="PS51099">
    <property type="entry name" value="PTS_EIIB_TYPE_2"/>
    <property type="match status" value="1"/>
</dbReference>
<dbReference type="InterPro" id="IPR013011">
    <property type="entry name" value="PTS_EIIB_2"/>
</dbReference>
<evidence type="ECO:0000313" key="3">
    <source>
        <dbReference type="EMBL" id="SNY16153.1"/>
    </source>
</evidence>
<protein>
    <submittedName>
        <fullName evidence="3">PTS system IIB component, L-Asc family</fullName>
    </submittedName>
</protein>
<evidence type="ECO:0000313" key="4">
    <source>
        <dbReference type="Proteomes" id="UP000219573"/>
    </source>
</evidence>
<dbReference type="RefSeq" id="WP_097016631.1">
    <property type="nucleotide sequence ID" value="NZ_OBDZ01000003.1"/>
</dbReference>
<proteinExistence type="predicted"/>
<name>A0A285FYI6_9FIRM</name>
<feature type="domain" description="PTS EIIB type-2" evidence="2">
    <location>
        <begin position="1"/>
        <end position="93"/>
    </location>
</feature>
<dbReference type="OrthoDB" id="6603449at2"/>
<dbReference type="GO" id="GO:0009401">
    <property type="term" value="P:phosphoenolpyruvate-dependent sugar phosphotransferase system"/>
    <property type="evidence" value="ECO:0007669"/>
    <property type="project" value="InterPro"/>
</dbReference>
<evidence type="ECO:0000259" key="2">
    <source>
        <dbReference type="PROSITE" id="PS51099"/>
    </source>
</evidence>
<dbReference type="InterPro" id="IPR036095">
    <property type="entry name" value="PTS_EIIB-like_sf"/>
</dbReference>
<dbReference type="Proteomes" id="UP000219573">
    <property type="component" value="Unassembled WGS sequence"/>
</dbReference>
<keyword evidence="1" id="KW-0808">Transferase</keyword>
<dbReference type="CDD" id="cd05563">
    <property type="entry name" value="PTS_IIB_ascorbate"/>
    <property type="match status" value="1"/>
</dbReference>
<organism evidence="3 4">
    <name type="scientific">Orenia metallireducens</name>
    <dbReference type="NCBI Taxonomy" id="1413210"/>
    <lineage>
        <taxon>Bacteria</taxon>
        <taxon>Bacillati</taxon>
        <taxon>Bacillota</taxon>
        <taxon>Clostridia</taxon>
        <taxon>Halanaerobiales</taxon>
        <taxon>Halobacteroidaceae</taxon>
        <taxon>Orenia</taxon>
    </lineage>
</organism>
<accession>A0A285FYI6</accession>
<dbReference type="Pfam" id="PF02302">
    <property type="entry name" value="PTS_IIB"/>
    <property type="match status" value="1"/>
</dbReference>
<evidence type="ECO:0000256" key="1">
    <source>
        <dbReference type="ARBA" id="ARBA00022679"/>
    </source>
</evidence>
<sequence>MRVVVACGNGMGTSQIMKMKAKKVFKKLDIAIDIDHMSIGQAKTAAKDYDVVICSEALTSNFNITNNKTKLIGLKNLLSEAEMEEKIKETLDI</sequence>
<dbReference type="InterPro" id="IPR003501">
    <property type="entry name" value="PTS_EIIB_2/3"/>
</dbReference>